<organism evidence="2 3">
    <name type="scientific">Panicum virgatum</name>
    <name type="common">Blackwell switchgrass</name>
    <dbReference type="NCBI Taxonomy" id="38727"/>
    <lineage>
        <taxon>Eukaryota</taxon>
        <taxon>Viridiplantae</taxon>
        <taxon>Streptophyta</taxon>
        <taxon>Embryophyta</taxon>
        <taxon>Tracheophyta</taxon>
        <taxon>Spermatophyta</taxon>
        <taxon>Magnoliopsida</taxon>
        <taxon>Liliopsida</taxon>
        <taxon>Poales</taxon>
        <taxon>Poaceae</taxon>
        <taxon>PACMAD clade</taxon>
        <taxon>Panicoideae</taxon>
        <taxon>Panicodae</taxon>
        <taxon>Paniceae</taxon>
        <taxon>Panicinae</taxon>
        <taxon>Panicum</taxon>
        <taxon>Panicum sect. Hiantes</taxon>
    </lineage>
</organism>
<protein>
    <submittedName>
        <fullName evidence="2">Uncharacterized protein</fullName>
    </submittedName>
</protein>
<proteinExistence type="predicted"/>
<evidence type="ECO:0000313" key="2">
    <source>
        <dbReference type="EMBL" id="KAG2536883.1"/>
    </source>
</evidence>
<dbReference type="EMBL" id="CM029054">
    <property type="protein sequence ID" value="KAG2536883.1"/>
    <property type="molecule type" value="Genomic_DNA"/>
</dbReference>
<dbReference type="Proteomes" id="UP000823388">
    <property type="component" value="Chromosome 9N"/>
</dbReference>
<comment type="caution">
    <text evidence="2">The sequence shown here is derived from an EMBL/GenBank/DDBJ whole genome shotgun (WGS) entry which is preliminary data.</text>
</comment>
<feature type="compositionally biased region" description="Polar residues" evidence="1">
    <location>
        <begin position="191"/>
        <end position="207"/>
    </location>
</feature>
<accession>A0A8T0MKK8</accession>
<keyword evidence="3" id="KW-1185">Reference proteome</keyword>
<feature type="region of interest" description="Disordered" evidence="1">
    <location>
        <begin position="157"/>
        <end position="207"/>
    </location>
</feature>
<evidence type="ECO:0000313" key="3">
    <source>
        <dbReference type="Proteomes" id="UP000823388"/>
    </source>
</evidence>
<reference evidence="2" key="1">
    <citation type="submission" date="2020-05" db="EMBL/GenBank/DDBJ databases">
        <title>WGS assembly of Panicum virgatum.</title>
        <authorList>
            <person name="Lovell J.T."/>
            <person name="Jenkins J."/>
            <person name="Shu S."/>
            <person name="Juenger T.E."/>
            <person name="Schmutz J."/>
        </authorList>
    </citation>
    <scope>NUCLEOTIDE SEQUENCE</scope>
    <source>
        <strain evidence="2">AP13</strain>
    </source>
</reference>
<dbReference type="AlphaFoldDB" id="A0A8T0MKK8"/>
<name>A0A8T0MKK8_PANVG</name>
<gene>
    <name evidence="2" type="ORF">PVAP13_9NG230400</name>
</gene>
<evidence type="ECO:0000256" key="1">
    <source>
        <dbReference type="SAM" id="MobiDB-lite"/>
    </source>
</evidence>
<sequence>MPLLVMISAVAYDVGAGAWDLLLNMPEERDKCDGKLQTKCGRMLAAGAATSAGLGVNCRRRLIMGSCYLSIHSTRHRLIEASISNHATIDSCCWASDFGHHFSFSIDGLRLRKAAVADVVRPPPAGPRDVRNRDRAVAPRLKCRVFHLLKVGSAPVKKGISATNRRSRTRAPGAPEKRELRWRARTPLADSPTTNTLLGSASSDSVE</sequence>